<dbReference type="InParanoid" id="H0ENM2"/>
<dbReference type="AlphaFoldDB" id="H0ENM2"/>
<dbReference type="InterPro" id="IPR042098">
    <property type="entry name" value="TauD-like_sf"/>
</dbReference>
<evidence type="ECO:0000313" key="2">
    <source>
        <dbReference type="EMBL" id="EHK99904.1"/>
    </source>
</evidence>
<gene>
    <name evidence="2" type="ORF">M7I_4231</name>
</gene>
<dbReference type="GO" id="GO:0016491">
    <property type="term" value="F:oxidoreductase activity"/>
    <property type="evidence" value="ECO:0007669"/>
    <property type="project" value="UniProtKB-KW"/>
</dbReference>
<protein>
    <recommendedName>
        <fullName evidence="4">Clavaminate synthase-like protein</fullName>
    </recommendedName>
</protein>
<dbReference type="OrthoDB" id="272271at2759"/>
<accession>H0ENM2</accession>
<dbReference type="SUPFAM" id="SSF51197">
    <property type="entry name" value="Clavaminate synthase-like"/>
    <property type="match status" value="1"/>
</dbReference>
<sequence>MAAACATYTPSELDTKRFWDIEASRQKTKVEIPYGFPAKLESSLAWKGEDIDVENEQAEWKLDLTDEEISAIDAALKTFEALSASTFELPSEFSQRLRSLSDQLYEGVGFQIIHGLDPTKYNSKQQMIVYAGRGTVDVKGTGVLAHIVNVQAGNKLKATAPAFSNIPLSFHTDNCEIMAFFYLDTAIEGVLHTLTEPWVLDTFKPLDLQPPRHCRLLQQTGCPKIPVLFRFSRYPITGWQRQRNAALSIPTTAQHETADAIQFIAMKNAITLPVAKGDMLFVNDLALFHARTGFKDDDIPMKRHLVKMYFRDPEQGWDIPEEMENEWRTSYKKEEGMEEVWNVLYKAGIEELSMLNG</sequence>
<name>H0ENM2_GLAL7</name>
<dbReference type="HOGENOM" id="CLU_041041_0_0_1"/>
<evidence type="ECO:0008006" key="4">
    <source>
        <dbReference type="Google" id="ProtNLM"/>
    </source>
</evidence>
<keyword evidence="3" id="KW-1185">Reference proteome</keyword>
<proteinExistence type="predicted"/>
<comment type="caution">
    <text evidence="2">The sequence shown here is derived from an EMBL/GenBank/DDBJ whole genome shotgun (WGS) entry which is preliminary data.</text>
</comment>
<dbReference type="Proteomes" id="UP000005446">
    <property type="component" value="Unassembled WGS sequence"/>
</dbReference>
<dbReference type="Gene3D" id="3.60.130.10">
    <property type="entry name" value="Clavaminate synthase-like"/>
    <property type="match status" value="1"/>
</dbReference>
<keyword evidence="1" id="KW-0560">Oxidoreductase</keyword>
<organism evidence="2 3">
    <name type="scientific">Glarea lozoyensis (strain ATCC 74030 / MF5533)</name>
    <dbReference type="NCBI Taxonomy" id="1104152"/>
    <lineage>
        <taxon>Eukaryota</taxon>
        <taxon>Fungi</taxon>
        <taxon>Dikarya</taxon>
        <taxon>Ascomycota</taxon>
        <taxon>Pezizomycotina</taxon>
        <taxon>Leotiomycetes</taxon>
        <taxon>Helotiales</taxon>
        <taxon>Helotiaceae</taxon>
        <taxon>Glarea</taxon>
    </lineage>
</organism>
<dbReference type="EMBL" id="AGUE01000104">
    <property type="protein sequence ID" value="EHK99904.1"/>
    <property type="molecule type" value="Genomic_DNA"/>
</dbReference>
<evidence type="ECO:0000313" key="3">
    <source>
        <dbReference type="Proteomes" id="UP000005446"/>
    </source>
</evidence>
<reference evidence="2 3" key="1">
    <citation type="journal article" date="2012" name="Eukaryot. Cell">
        <title>Genome sequence of the fungus Glarea lozoyensis: the first genome sequence of a species from the Helotiaceae family.</title>
        <authorList>
            <person name="Youssar L."/>
            <person name="Gruening B.A."/>
            <person name="Erxleben A."/>
            <person name="Guenther S."/>
            <person name="Huettel W."/>
        </authorList>
    </citation>
    <scope>NUCLEOTIDE SEQUENCE [LARGE SCALE GENOMIC DNA]</scope>
    <source>
        <strain evidence="3">ATCC 74030 / MF5533</strain>
    </source>
</reference>
<evidence type="ECO:0000256" key="1">
    <source>
        <dbReference type="ARBA" id="ARBA00023002"/>
    </source>
</evidence>